<keyword evidence="2" id="KW-0238">DNA-binding</keyword>
<gene>
    <name evidence="5" type="ORF">CAL25_06520</name>
</gene>
<dbReference type="AlphaFoldDB" id="A0A261TWT6"/>
<keyword evidence="3" id="KW-0804">Transcription</keyword>
<evidence type="ECO:0000313" key="6">
    <source>
        <dbReference type="Proteomes" id="UP000216913"/>
    </source>
</evidence>
<dbReference type="Pfam" id="PF00392">
    <property type="entry name" value="GntR"/>
    <property type="match status" value="1"/>
</dbReference>
<dbReference type="SUPFAM" id="SSF48008">
    <property type="entry name" value="GntR ligand-binding domain-like"/>
    <property type="match status" value="1"/>
</dbReference>
<dbReference type="CDD" id="cd07377">
    <property type="entry name" value="WHTH_GntR"/>
    <property type="match status" value="1"/>
</dbReference>
<dbReference type="InterPro" id="IPR011711">
    <property type="entry name" value="GntR_C"/>
</dbReference>
<protein>
    <recommendedName>
        <fullName evidence="4">HTH gntR-type domain-containing protein</fullName>
    </recommendedName>
</protein>
<dbReference type="InterPro" id="IPR000524">
    <property type="entry name" value="Tscrpt_reg_HTH_GntR"/>
</dbReference>
<evidence type="ECO:0000256" key="3">
    <source>
        <dbReference type="ARBA" id="ARBA00023163"/>
    </source>
</evidence>
<dbReference type="PROSITE" id="PS50949">
    <property type="entry name" value="HTH_GNTR"/>
    <property type="match status" value="1"/>
</dbReference>
<proteinExistence type="predicted"/>
<dbReference type="InterPro" id="IPR036388">
    <property type="entry name" value="WH-like_DNA-bd_sf"/>
</dbReference>
<name>A0A261TWT6_9BORD</name>
<evidence type="ECO:0000313" key="5">
    <source>
        <dbReference type="EMBL" id="OZI53622.1"/>
    </source>
</evidence>
<dbReference type="Pfam" id="PF07729">
    <property type="entry name" value="FCD"/>
    <property type="match status" value="1"/>
</dbReference>
<dbReference type="InterPro" id="IPR036390">
    <property type="entry name" value="WH_DNA-bd_sf"/>
</dbReference>
<dbReference type="PANTHER" id="PTHR43537">
    <property type="entry name" value="TRANSCRIPTIONAL REGULATOR, GNTR FAMILY"/>
    <property type="match status" value="1"/>
</dbReference>
<accession>A0A261TWT6</accession>
<dbReference type="SMART" id="SM00895">
    <property type="entry name" value="FCD"/>
    <property type="match status" value="1"/>
</dbReference>
<dbReference type="PANTHER" id="PTHR43537:SF51">
    <property type="entry name" value="HTH-TYPE TRANSCRIPTIONAL REGULATOR LGOR-RELATED"/>
    <property type="match status" value="1"/>
</dbReference>
<dbReference type="SUPFAM" id="SSF46785">
    <property type="entry name" value="Winged helix' DNA-binding domain"/>
    <property type="match status" value="1"/>
</dbReference>
<reference evidence="5 6" key="1">
    <citation type="submission" date="2017-05" db="EMBL/GenBank/DDBJ databases">
        <title>Complete and WGS of Bordetella genogroups.</title>
        <authorList>
            <person name="Spilker T."/>
            <person name="LiPuma J."/>
        </authorList>
    </citation>
    <scope>NUCLEOTIDE SEQUENCE [LARGE SCALE GENOMIC DNA]</scope>
    <source>
        <strain evidence="5 6">AU10456</strain>
    </source>
</reference>
<dbReference type="Gene3D" id="1.10.10.10">
    <property type="entry name" value="Winged helix-like DNA-binding domain superfamily/Winged helix DNA-binding domain"/>
    <property type="match status" value="1"/>
</dbReference>
<sequence>MSESQLFPLPKQHMFDRVYEHMLDLISSGQIKPGERIKDGEWATKLGVSRTPVREAIRKLNQDGLLIALPTGGYQIRRLSHQEIGALYRCRAALESAAVREVAKSGKQPVFEALKKVVDDTDKAIEQADLSRGFELNTQFHHMILEACENEFIKDMLGSLQRMIKFYRGNALAKAQASAEDAEIYLERLKIKQAHHRAIYNAVSSGKEELAAKLMNDHVTATVEDLAGSVEQPLLESKRA</sequence>
<dbReference type="Gene3D" id="1.20.120.530">
    <property type="entry name" value="GntR ligand-binding domain-like"/>
    <property type="match status" value="1"/>
</dbReference>
<dbReference type="InterPro" id="IPR008920">
    <property type="entry name" value="TF_FadR/GntR_C"/>
</dbReference>
<dbReference type="SMART" id="SM00345">
    <property type="entry name" value="HTH_GNTR"/>
    <property type="match status" value="1"/>
</dbReference>
<dbReference type="EMBL" id="NEVP01000004">
    <property type="protein sequence ID" value="OZI53622.1"/>
    <property type="molecule type" value="Genomic_DNA"/>
</dbReference>
<comment type="caution">
    <text evidence="5">The sequence shown here is derived from an EMBL/GenBank/DDBJ whole genome shotgun (WGS) entry which is preliminary data.</text>
</comment>
<dbReference type="Proteomes" id="UP000216913">
    <property type="component" value="Unassembled WGS sequence"/>
</dbReference>
<evidence type="ECO:0000256" key="2">
    <source>
        <dbReference type="ARBA" id="ARBA00023125"/>
    </source>
</evidence>
<dbReference type="GO" id="GO:0003700">
    <property type="term" value="F:DNA-binding transcription factor activity"/>
    <property type="evidence" value="ECO:0007669"/>
    <property type="project" value="InterPro"/>
</dbReference>
<feature type="domain" description="HTH gntR-type" evidence="4">
    <location>
        <begin position="12"/>
        <end position="79"/>
    </location>
</feature>
<evidence type="ECO:0000259" key="4">
    <source>
        <dbReference type="PROSITE" id="PS50949"/>
    </source>
</evidence>
<evidence type="ECO:0000256" key="1">
    <source>
        <dbReference type="ARBA" id="ARBA00023015"/>
    </source>
</evidence>
<keyword evidence="6" id="KW-1185">Reference proteome</keyword>
<organism evidence="5 6">
    <name type="scientific">Bordetella genomosp. 5</name>
    <dbReference type="NCBI Taxonomy" id="1395608"/>
    <lineage>
        <taxon>Bacteria</taxon>
        <taxon>Pseudomonadati</taxon>
        <taxon>Pseudomonadota</taxon>
        <taxon>Betaproteobacteria</taxon>
        <taxon>Burkholderiales</taxon>
        <taxon>Alcaligenaceae</taxon>
        <taxon>Bordetella</taxon>
    </lineage>
</organism>
<dbReference type="GO" id="GO:0003677">
    <property type="term" value="F:DNA binding"/>
    <property type="evidence" value="ECO:0007669"/>
    <property type="project" value="UniProtKB-KW"/>
</dbReference>
<keyword evidence="1" id="KW-0805">Transcription regulation</keyword>